<feature type="compositionally biased region" description="Basic and acidic residues" evidence="1">
    <location>
        <begin position="88"/>
        <end position="110"/>
    </location>
</feature>
<feature type="region of interest" description="Disordered" evidence="1">
    <location>
        <begin position="77"/>
        <end position="118"/>
    </location>
</feature>
<sequence>MTAHHAMPRTAGTAPRAGAPARLAVDGAPGGSARVDASARTAAAEKVPGYAIEDCGHPKTEEIPAKRDITLKRCDGRIPTADRAGTPDLREIRSRTPDGESADPRSHDVTLMEIRPGT</sequence>
<accession>A0A160NUV9</accession>
<feature type="compositionally biased region" description="Low complexity" evidence="1">
    <location>
        <begin position="8"/>
        <end position="22"/>
    </location>
</feature>
<protein>
    <submittedName>
        <fullName evidence="2">Uncharacterized protein</fullName>
    </submittedName>
</protein>
<reference evidence="2 3" key="1">
    <citation type="journal article" date="2016" name="Genome Announc.">
        <title>Complete Genome Sequence of Thiostrepton-Producing Streptomyces laurentii ATCC 31255.</title>
        <authorList>
            <person name="Doi K."/>
            <person name="Fujino Y."/>
            <person name="Nagayoshi Y."/>
            <person name="Ohshima T."/>
            <person name="Ogata S."/>
        </authorList>
    </citation>
    <scope>NUCLEOTIDE SEQUENCE [LARGE SCALE GENOMIC DNA]</scope>
    <source>
        <strain evidence="2 3">ATCC 31255</strain>
    </source>
</reference>
<dbReference type="KEGG" id="slau:SLA_0428"/>
<feature type="region of interest" description="Disordered" evidence="1">
    <location>
        <begin position="1"/>
        <end position="40"/>
    </location>
</feature>
<evidence type="ECO:0000256" key="1">
    <source>
        <dbReference type="SAM" id="MobiDB-lite"/>
    </source>
</evidence>
<gene>
    <name evidence="2" type="ORF">SLA_0428</name>
</gene>
<dbReference type="EMBL" id="AP017424">
    <property type="protein sequence ID" value="BAU81383.1"/>
    <property type="molecule type" value="Genomic_DNA"/>
</dbReference>
<evidence type="ECO:0000313" key="3">
    <source>
        <dbReference type="Proteomes" id="UP000217676"/>
    </source>
</evidence>
<dbReference type="Proteomes" id="UP000217676">
    <property type="component" value="Chromosome"/>
</dbReference>
<evidence type="ECO:0000313" key="2">
    <source>
        <dbReference type="EMBL" id="BAU81383.1"/>
    </source>
</evidence>
<organism evidence="2 3">
    <name type="scientific">Streptomyces laurentii</name>
    <dbReference type="NCBI Taxonomy" id="39478"/>
    <lineage>
        <taxon>Bacteria</taxon>
        <taxon>Bacillati</taxon>
        <taxon>Actinomycetota</taxon>
        <taxon>Actinomycetes</taxon>
        <taxon>Kitasatosporales</taxon>
        <taxon>Streptomycetaceae</taxon>
        <taxon>Streptomyces</taxon>
    </lineage>
</organism>
<keyword evidence="3" id="KW-1185">Reference proteome</keyword>
<dbReference type="AlphaFoldDB" id="A0A160NUV9"/>
<proteinExistence type="predicted"/>
<name>A0A160NUV9_STRLU</name>